<evidence type="ECO:0008006" key="3">
    <source>
        <dbReference type="Google" id="ProtNLM"/>
    </source>
</evidence>
<name>A0ABT1BI07_9BURK</name>
<sequence>MSPPKYSRLELERRWLVPLDLVQHLVVDRTRWLEDRYIHGTHLRLRVVREEGLAPVFKLGKKYPFEAEQGQPTVSVYLSEVEHAALAQLPAQTVRKQRHTVAGGALDVYVHPHLDFAIYEMEFNHPSQARHCAAPAFAGREVTGLAEFSGHALAHSTAP</sequence>
<dbReference type="Gene3D" id="2.40.320.10">
    <property type="entry name" value="Hypothetical Protein Pfu-838710-001"/>
    <property type="match status" value="1"/>
</dbReference>
<protein>
    <recommendedName>
        <fullName evidence="3">CYTH domain-containing protein</fullName>
    </recommendedName>
</protein>
<organism evidence="1 2">
    <name type="scientific">Ideonella oryzae</name>
    <dbReference type="NCBI Taxonomy" id="2937441"/>
    <lineage>
        <taxon>Bacteria</taxon>
        <taxon>Pseudomonadati</taxon>
        <taxon>Pseudomonadota</taxon>
        <taxon>Betaproteobacteria</taxon>
        <taxon>Burkholderiales</taxon>
        <taxon>Sphaerotilaceae</taxon>
        <taxon>Ideonella</taxon>
    </lineage>
</organism>
<evidence type="ECO:0000313" key="1">
    <source>
        <dbReference type="EMBL" id="MCO5975857.1"/>
    </source>
</evidence>
<accession>A0ABT1BI07</accession>
<keyword evidence="2" id="KW-1185">Reference proteome</keyword>
<dbReference type="InterPro" id="IPR033469">
    <property type="entry name" value="CYTH-like_dom_sf"/>
</dbReference>
<comment type="caution">
    <text evidence="1">The sequence shown here is derived from an EMBL/GenBank/DDBJ whole genome shotgun (WGS) entry which is preliminary data.</text>
</comment>
<dbReference type="Proteomes" id="UP001204851">
    <property type="component" value="Unassembled WGS sequence"/>
</dbReference>
<reference evidence="1 2" key="1">
    <citation type="submission" date="2022-06" db="EMBL/GenBank/DDBJ databases">
        <title>Ideonella sp. NS12-5 Genome sequencing and assembly.</title>
        <authorList>
            <person name="Jung Y."/>
        </authorList>
    </citation>
    <scope>NUCLEOTIDE SEQUENCE [LARGE SCALE GENOMIC DNA]</scope>
    <source>
        <strain evidence="1 2">NS12-5</strain>
    </source>
</reference>
<dbReference type="EMBL" id="JAMXMC010000002">
    <property type="protein sequence ID" value="MCO5975857.1"/>
    <property type="molecule type" value="Genomic_DNA"/>
</dbReference>
<evidence type="ECO:0000313" key="2">
    <source>
        <dbReference type="Proteomes" id="UP001204851"/>
    </source>
</evidence>
<dbReference type="RefSeq" id="WP_252768292.1">
    <property type="nucleotide sequence ID" value="NZ_JAMXMC010000002.1"/>
</dbReference>
<proteinExistence type="predicted"/>
<gene>
    <name evidence="1" type="ORF">M0L44_03835</name>
</gene>
<dbReference type="SUPFAM" id="SSF55154">
    <property type="entry name" value="CYTH-like phosphatases"/>
    <property type="match status" value="1"/>
</dbReference>